<evidence type="ECO:0000256" key="8">
    <source>
        <dbReference type="ARBA" id="ARBA00023136"/>
    </source>
</evidence>
<dbReference type="eggNOG" id="COG1270">
    <property type="taxonomic scope" value="Bacteria"/>
</dbReference>
<sequence length="317" mass="34151">MADPVALLALALDAAVGWPAALYRRVGHPVGSFARLIDHCAARWNDPARSALARQMGGIATLLLLLSVAGGGGWLVQYLLRLWLPLPWSWMLIGLLAYPALALRSLYSHVRAVHRALAADDLPAAREAVGMIVGRDTQSLDESGVTRAAIESLAESFCDGVVAPFFWLLLLGLPGVWAYKAVNTADSMIGHREAPWGPFGWAAARTDDLMNLIPARLAGCLLCLAGGGGWRVMWRDARNHASPNAGWPEAAMAGALDLRLAGPIRYDGVRHDKPWIGTGRMEADPLDLRWALAIYVQACLLLWLVAGLQALFAGDMI</sequence>
<dbReference type="HAMAP" id="MF_00024">
    <property type="entry name" value="CobD_CbiB"/>
    <property type="match status" value="1"/>
</dbReference>
<keyword evidence="5 9" id="KW-0169">Cobalamin biosynthesis</keyword>
<gene>
    <name evidence="9 10" type="primary">cobD</name>
    <name evidence="10" type="ORF">CP98_04230</name>
</gene>
<name>A0A084EEE5_SPHYA</name>
<dbReference type="PANTHER" id="PTHR34308">
    <property type="entry name" value="COBALAMIN BIOSYNTHESIS PROTEIN CBIB"/>
    <property type="match status" value="1"/>
</dbReference>
<keyword evidence="4 9" id="KW-1003">Cell membrane</keyword>
<dbReference type="GO" id="GO:0015420">
    <property type="term" value="F:ABC-type vitamin B12 transporter activity"/>
    <property type="evidence" value="ECO:0007669"/>
    <property type="project" value="UniProtKB-UniRule"/>
</dbReference>
<evidence type="ECO:0000256" key="4">
    <source>
        <dbReference type="ARBA" id="ARBA00022475"/>
    </source>
</evidence>
<reference evidence="10 11" key="1">
    <citation type="submission" date="2014-03" db="EMBL/GenBank/DDBJ databases">
        <title>Genome sequence of Sphingobium yanoikuyae B1.</title>
        <authorList>
            <person name="Gan H.M."/>
            <person name="Gan H.Y."/>
            <person name="Savka M.A."/>
        </authorList>
    </citation>
    <scope>NUCLEOTIDE SEQUENCE [LARGE SCALE GENOMIC DNA]</scope>
    <source>
        <strain evidence="10 11">B1</strain>
    </source>
</reference>
<keyword evidence="6 9" id="KW-0812">Transmembrane</keyword>
<dbReference type="NCBIfam" id="TIGR00380">
    <property type="entry name" value="cobal_cbiB"/>
    <property type="match status" value="1"/>
</dbReference>
<dbReference type="GO" id="GO:0009236">
    <property type="term" value="P:cobalamin biosynthetic process"/>
    <property type="evidence" value="ECO:0007669"/>
    <property type="project" value="UniProtKB-UniRule"/>
</dbReference>
<organism evidence="10 11">
    <name type="scientific">Sphingobium yanoikuyae</name>
    <name type="common">Sphingomonas yanoikuyae</name>
    <dbReference type="NCBI Taxonomy" id="13690"/>
    <lineage>
        <taxon>Bacteria</taxon>
        <taxon>Pseudomonadati</taxon>
        <taxon>Pseudomonadota</taxon>
        <taxon>Alphaproteobacteria</taxon>
        <taxon>Sphingomonadales</taxon>
        <taxon>Sphingomonadaceae</taxon>
        <taxon>Sphingobium</taxon>
    </lineage>
</organism>
<dbReference type="GO" id="GO:0005886">
    <property type="term" value="C:plasma membrane"/>
    <property type="evidence" value="ECO:0007669"/>
    <property type="project" value="UniProtKB-SubCell"/>
</dbReference>
<evidence type="ECO:0000256" key="7">
    <source>
        <dbReference type="ARBA" id="ARBA00022989"/>
    </source>
</evidence>
<evidence type="ECO:0000313" key="11">
    <source>
        <dbReference type="Proteomes" id="UP000028534"/>
    </source>
</evidence>
<evidence type="ECO:0000256" key="3">
    <source>
        <dbReference type="ARBA" id="ARBA00006263"/>
    </source>
</evidence>
<dbReference type="UniPathway" id="UPA00148"/>
<evidence type="ECO:0000256" key="9">
    <source>
        <dbReference type="HAMAP-Rule" id="MF_00024"/>
    </source>
</evidence>
<dbReference type="InterPro" id="IPR004485">
    <property type="entry name" value="Cobalamin_biosynth_CobD/CbiB"/>
</dbReference>
<evidence type="ECO:0000256" key="5">
    <source>
        <dbReference type="ARBA" id="ARBA00022573"/>
    </source>
</evidence>
<proteinExistence type="inferred from homology"/>
<dbReference type="EMBL" id="JGVR01000034">
    <property type="protein sequence ID" value="KEZ16337.1"/>
    <property type="molecule type" value="Genomic_DNA"/>
</dbReference>
<feature type="transmembrane region" description="Helical" evidence="9">
    <location>
        <begin position="161"/>
        <end position="179"/>
    </location>
</feature>
<dbReference type="PATRIC" id="fig|13690.10.peg.4352"/>
<evidence type="ECO:0000256" key="1">
    <source>
        <dbReference type="ARBA" id="ARBA00004651"/>
    </source>
</evidence>
<evidence type="ECO:0000256" key="6">
    <source>
        <dbReference type="ARBA" id="ARBA00022692"/>
    </source>
</evidence>
<evidence type="ECO:0000313" key="10">
    <source>
        <dbReference type="EMBL" id="KEZ16337.1"/>
    </source>
</evidence>
<keyword evidence="8 9" id="KW-0472">Membrane</keyword>
<feature type="transmembrane region" description="Helical" evidence="9">
    <location>
        <begin position="88"/>
        <end position="107"/>
    </location>
</feature>
<feature type="transmembrane region" description="Helical" evidence="9">
    <location>
        <begin position="290"/>
        <end position="312"/>
    </location>
</feature>
<dbReference type="PANTHER" id="PTHR34308:SF1">
    <property type="entry name" value="COBALAMIN BIOSYNTHESIS PROTEIN CBIB"/>
    <property type="match status" value="1"/>
</dbReference>
<comment type="subcellular location">
    <subcellularLocation>
        <location evidence="1 9">Cell membrane</location>
        <topology evidence="1 9">Multi-pass membrane protein</topology>
    </subcellularLocation>
</comment>
<comment type="function">
    <text evidence="9">Converts cobyric acid to cobinamide by the addition of aminopropanol on the F carboxylic group.</text>
</comment>
<dbReference type="GO" id="GO:0048472">
    <property type="term" value="F:threonine-phosphate decarboxylase activity"/>
    <property type="evidence" value="ECO:0007669"/>
    <property type="project" value="InterPro"/>
</dbReference>
<dbReference type="Pfam" id="PF03186">
    <property type="entry name" value="CobD_Cbib"/>
    <property type="match status" value="1"/>
</dbReference>
<protein>
    <recommendedName>
        <fullName evidence="9">Cobalamin biosynthesis protein CobD</fullName>
    </recommendedName>
</protein>
<feature type="transmembrane region" description="Helical" evidence="9">
    <location>
        <begin position="56"/>
        <end position="76"/>
    </location>
</feature>
<evidence type="ECO:0000256" key="2">
    <source>
        <dbReference type="ARBA" id="ARBA00004953"/>
    </source>
</evidence>
<dbReference type="Proteomes" id="UP000028534">
    <property type="component" value="Unassembled WGS sequence"/>
</dbReference>
<comment type="similarity">
    <text evidence="3 9">Belongs to the CobD/CbiB family.</text>
</comment>
<dbReference type="STRING" id="13690.AX777_08330"/>
<comment type="caution">
    <text evidence="9">Lacks conserved residue(s) required for the propagation of feature annotation.</text>
</comment>
<keyword evidence="7 9" id="KW-1133">Transmembrane helix</keyword>
<dbReference type="RefSeq" id="WP_037521926.1">
    <property type="nucleotide sequence ID" value="NZ_JGVR01000034.1"/>
</dbReference>
<dbReference type="AlphaFoldDB" id="A0A084EEE5"/>
<comment type="caution">
    <text evidence="10">The sequence shown here is derived from an EMBL/GenBank/DDBJ whole genome shotgun (WGS) entry which is preliminary data.</text>
</comment>
<comment type="pathway">
    <text evidence="2 9">Cofactor biosynthesis; adenosylcobalamin biosynthesis.</text>
</comment>
<accession>A0A084EEE5</accession>